<evidence type="ECO:0000313" key="4">
    <source>
        <dbReference type="Proteomes" id="UP001215280"/>
    </source>
</evidence>
<dbReference type="Pfam" id="PF01693">
    <property type="entry name" value="Cauli_VI"/>
    <property type="match status" value="2"/>
</dbReference>
<organism evidence="3 4">
    <name type="scientific">Mycena maculata</name>
    <dbReference type="NCBI Taxonomy" id="230809"/>
    <lineage>
        <taxon>Eukaryota</taxon>
        <taxon>Fungi</taxon>
        <taxon>Dikarya</taxon>
        <taxon>Basidiomycota</taxon>
        <taxon>Agaricomycotina</taxon>
        <taxon>Agaricomycetes</taxon>
        <taxon>Agaricomycetidae</taxon>
        <taxon>Agaricales</taxon>
        <taxon>Marasmiineae</taxon>
        <taxon>Mycenaceae</taxon>
        <taxon>Mycena</taxon>
    </lineage>
</organism>
<dbReference type="Proteomes" id="UP001215280">
    <property type="component" value="Unassembled WGS sequence"/>
</dbReference>
<dbReference type="InterPro" id="IPR037056">
    <property type="entry name" value="RNase_H1_N_sf"/>
</dbReference>
<accession>A0AAD7KG32</accession>
<feature type="domain" description="Ribonuclease H1 N-terminal" evidence="2">
    <location>
        <begin position="222"/>
        <end position="262"/>
    </location>
</feature>
<feature type="region of interest" description="Disordered" evidence="1">
    <location>
        <begin position="23"/>
        <end position="72"/>
    </location>
</feature>
<proteinExistence type="predicted"/>
<name>A0AAD7KG32_9AGAR</name>
<feature type="domain" description="Ribonuclease H1 N-terminal" evidence="2">
    <location>
        <begin position="134"/>
        <end position="174"/>
    </location>
</feature>
<reference evidence="3" key="1">
    <citation type="submission" date="2023-03" db="EMBL/GenBank/DDBJ databases">
        <title>Massive genome expansion in bonnet fungi (Mycena s.s.) driven by repeated elements and novel gene families across ecological guilds.</title>
        <authorList>
            <consortium name="Lawrence Berkeley National Laboratory"/>
            <person name="Harder C.B."/>
            <person name="Miyauchi S."/>
            <person name="Viragh M."/>
            <person name="Kuo A."/>
            <person name="Thoen E."/>
            <person name="Andreopoulos B."/>
            <person name="Lu D."/>
            <person name="Skrede I."/>
            <person name="Drula E."/>
            <person name="Henrissat B."/>
            <person name="Morin E."/>
            <person name="Kohler A."/>
            <person name="Barry K."/>
            <person name="LaButti K."/>
            <person name="Morin E."/>
            <person name="Salamov A."/>
            <person name="Lipzen A."/>
            <person name="Mereny Z."/>
            <person name="Hegedus B."/>
            <person name="Baldrian P."/>
            <person name="Stursova M."/>
            <person name="Weitz H."/>
            <person name="Taylor A."/>
            <person name="Grigoriev I.V."/>
            <person name="Nagy L.G."/>
            <person name="Martin F."/>
            <person name="Kauserud H."/>
        </authorList>
    </citation>
    <scope>NUCLEOTIDE SEQUENCE</scope>
    <source>
        <strain evidence="3">CBHHK188m</strain>
    </source>
</reference>
<evidence type="ECO:0000259" key="2">
    <source>
        <dbReference type="Pfam" id="PF01693"/>
    </source>
</evidence>
<evidence type="ECO:0000256" key="1">
    <source>
        <dbReference type="SAM" id="MobiDB-lite"/>
    </source>
</evidence>
<comment type="caution">
    <text evidence="3">The sequence shown here is derived from an EMBL/GenBank/DDBJ whole genome shotgun (WGS) entry which is preliminary data.</text>
</comment>
<dbReference type="InterPro" id="IPR009027">
    <property type="entry name" value="Ribosomal_bL9/RNase_H1_N"/>
</dbReference>
<dbReference type="AlphaFoldDB" id="A0AAD7KG32"/>
<dbReference type="SUPFAM" id="SSF55658">
    <property type="entry name" value="L9 N-domain-like"/>
    <property type="match status" value="1"/>
</dbReference>
<protein>
    <recommendedName>
        <fullName evidence="2">Ribonuclease H1 N-terminal domain-containing protein</fullName>
    </recommendedName>
</protein>
<feature type="compositionally biased region" description="Pro residues" evidence="1">
    <location>
        <begin position="30"/>
        <end position="49"/>
    </location>
</feature>
<dbReference type="EMBL" id="JARJLG010000001">
    <property type="protein sequence ID" value="KAJ7784911.1"/>
    <property type="molecule type" value="Genomic_DNA"/>
</dbReference>
<evidence type="ECO:0000313" key="3">
    <source>
        <dbReference type="EMBL" id="KAJ7784911.1"/>
    </source>
</evidence>
<dbReference type="Gene3D" id="3.40.970.10">
    <property type="entry name" value="Ribonuclease H1, N-terminal domain"/>
    <property type="match status" value="2"/>
</dbReference>
<sequence length="289" mass="32092">MTARELSPDVDDSEILELIARLDLTDVKDSPPPAQRQPPPPRTLSPHRPPTIERHTFPSIPRRGYTTQQTRTAPAICLPSPSVRTPVVYRYSTPTQQSYTTDWASAAAATQGIPQSQVKIVQGRRPRNRGKKDAYVVFYGLRTGVFRTWDEIVPLIHGVRNNIHRAYKTVAEANTAYQYAVNRSWVRSCDGTVVTGIPELPQPTQDLATINPLHGTETLTSKWYLVFRGITPGIYRSYLESQLNTLGIRGATHKSVEGRAAAVATYERACARGDVGVLAPTYFPDDVLV</sequence>
<dbReference type="InterPro" id="IPR011320">
    <property type="entry name" value="RNase_H1_N"/>
</dbReference>
<keyword evidence="4" id="KW-1185">Reference proteome</keyword>
<gene>
    <name evidence="3" type="ORF">DFH07DRAFT_763524</name>
</gene>